<evidence type="ECO:0000256" key="4">
    <source>
        <dbReference type="RuleBase" id="RU003477"/>
    </source>
</evidence>
<feature type="domain" description="KOW" evidence="5">
    <location>
        <begin position="4"/>
        <end position="31"/>
    </location>
</feature>
<proteinExistence type="inferred from homology"/>
<evidence type="ECO:0000256" key="1">
    <source>
        <dbReference type="ARBA" id="ARBA00010618"/>
    </source>
</evidence>
<dbReference type="InterPro" id="IPR003256">
    <property type="entry name" value="Ribosomal_uL24"/>
</dbReference>
<keyword evidence="4 6" id="KW-0689">Ribosomal protein</keyword>
<dbReference type="Gene3D" id="2.30.30.30">
    <property type="match status" value="1"/>
</dbReference>
<gene>
    <name evidence="6" type="primary">rplX</name>
    <name evidence="6" type="ORF">ABUS76_00670</name>
</gene>
<keyword evidence="4" id="KW-0687">Ribonucleoprotein</keyword>
<dbReference type="SMART" id="SM00739">
    <property type="entry name" value="KOW"/>
    <property type="match status" value="1"/>
</dbReference>
<dbReference type="PROSITE" id="PS01108">
    <property type="entry name" value="RIBOSOMAL_L24"/>
    <property type="match status" value="1"/>
</dbReference>
<dbReference type="InterPro" id="IPR005825">
    <property type="entry name" value="Ribosomal_uL24_CS"/>
</dbReference>
<evidence type="ECO:0000256" key="2">
    <source>
        <dbReference type="ARBA" id="ARBA00035206"/>
    </source>
</evidence>
<dbReference type="InterPro" id="IPR005824">
    <property type="entry name" value="KOW"/>
</dbReference>
<dbReference type="InterPro" id="IPR014722">
    <property type="entry name" value="Rib_uL2_dom2"/>
</dbReference>
<evidence type="ECO:0000256" key="3">
    <source>
        <dbReference type="ARBA" id="ARBA00035478"/>
    </source>
</evidence>
<sequence>MKNKIKKGDYIIVIYGKFKNKIGKVLNFFKKKKKILIKNINYLIKNIKYNYLIKGYRIKKEYSIHISNVCLIKKLNLDNYEKKY</sequence>
<dbReference type="SUPFAM" id="SSF50104">
    <property type="entry name" value="Translation proteins SH3-like domain"/>
    <property type="match status" value="1"/>
</dbReference>
<dbReference type="InterPro" id="IPR008991">
    <property type="entry name" value="Translation_prot_SH3-like_sf"/>
</dbReference>
<organism evidence="6">
    <name type="scientific">Candidatus Shikimatogenerans sp. Ttur</name>
    <dbReference type="NCBI Taxonomy" id="3158569"/>
    <lineage>
        <taxon>Bacteria</taxon>
        <taxon>Pseudomonadati</taxon>
        <taxon>Bacteroidota</taxon>
        <taxon>Flavobacteriia</taxon>
        <taxon>Flavobacteriales</taxon>
        <taxon>Candidatus Shikimatogenerans</taxon>
    </lineage>
</organism>
<dbReference type="NCBIfam" id="TIGR01079">
    <property type="entry name" value="rplX_bact"/>
    <property type="match status" value="1"/>
</dbReference>
<dbReference type="AlphaFoldDB" id="A0AAU7ZYP7"/>
<dbReference type="GO" id="GO:0006412">
    <property type="term" value="P:translation"/>
    <property type="evidence" value="ECO:0007669"/>
    <property type="project" value="InterPro"/>
</dbReference>
<comment type="similarity">
    <text evidence="1 4">Belongs to the universal ribosomal protein uL24 family.</text>
</comment>
<dbReference type="GO" id="GO:1990904">
    <property type="term" value="C:ribonucleoprotein complex"/>
    <property type="evidence" value="ECO:0007669"/>
    <property type="project" value="UniProtKB-KW"/>
</dbReference>
<name>A0AAU7ZYP7_9FLAO</name>
<dbReference type="GO" id="GO:0005840">
    <property type="term" value="C:ribosome"/>
    <property type="evidence" value="ECO:0007669"/>
    <property type="project" value="UniProtKB-KW"/>
</dbReference>
<protein>
    <recommendedName>
        <fullName evidence="2">Large ribosomal subunit protein uL24</fullName>
    </recommendedName>
    <alternativeName>
        <fullName evidence="3">50S ribosomal protein L24</fullName>
    </alternativeName>
</protein>
<evidence type="ECO:0000259" key="5">
    <source>
        <dbReference type="SMART" id="SM00739"/>
    </source>
</evidence>
<reference evidence="6" key="1">
    <citation type="submission" date="2024-06" db="EMBL/GenBank/DDBJ databases">
        <title>Diversity, functionality, and evolutionary history of bacterial symbionts in false click beetles (Coleoptera, Throscidae).</title>
        <authorList>
            <person name="Wierz J.C."/>
            <person name="Malm H."/>
            <person name="Kaltenpoth M."/>
            <person name="Engl T."/>
        </authorList>
    </citation>
    <scope>NUCLEOTIDE SEQUENCE</scope>
    <source>
        <strain evidence="6">Ttur</strain>
    </source>
</reference>
<dbReference type="Pfam" id="PF00467">
    <property type="entry name" value="KOW"/>
    <property type="match status" value="1"/>
</dbReference>
<evidence type="ECO:0000313" key="6">
    <source>
        <dbReference type="EMBL" id="XCC45270.1"/>
    </source>
</evidence>
<dbReference type="EMBL" id="CP158689">
    <property type="protein sequence ID" value="XCC45270.1"/>
    <property type="molecule type" value="Genomic_DNA"/>
</dbReference>
<dbReference type="GO" id="GO:0003735">
    <property type="term" value="F:structural constituent of ribosome"/>
    <property type="evidence" value="ECO:0007669"/>
    <property type="project" value="InterPro"/>
</dbReference>
<accession>A0AAU7ZYP7</accession>